<dbReference type="PROSITE" id="PS50045">
    <property type="entry name" value="SIGMA54_INTERACT_4"/>
    <property type="match status" value="1"/>
</dbReference>
<dbReference type="STRING" id="53501.SAMN04488043_10690"/>
<gene>
    <name evidence="12" type="primary">qseF</name>
    <name evidence="12" type="ORF">TG4357_03629</name>
</gene>
<dbReference type="InterPro" id="IPR027417">
    <property type="entry name" value="P-loop_NTPase"/>
</dbReference>
<dbReference type="InterPro" id="IPR025944">
    <property type="entry name" value="Sigma_54_int_dom_CS"/>
</dbReference>
<dbReference type="Pfam" id="PF25601">
    <property type="entry name" value="AAA_lid_14"/>
    <property type="match status" value="1"/>
</dbReference>
<evidence type="ECO:0000313" key="13">
    <source>
        <dbReference type="Proteomes" id="UP000051587"/>
    </source>
</evidence>
<evidence type="ECO:0000256" key="1">
    <source>
        <dbReference type="ARBA" id="ARBA00002167"/>
    </source>
</evidence>
<keyword evidence="5" id="KW-0067">ATP-binding</keyword>
<dbReference type="PROSITE" id="PS00688">
    <property type="entry name" value="SIGMA54_INTERACT_3"/>
    <property type="match status" value="1"/>
</dbReference>
<dbReference type="GO" id="GO:0005524">
    <property type="term" value="F:ATP binding"/>
    <property type="evidence" value="ECO:0007669"/>
    <property type="project" value="UniProtKB-KW"/>
</dbReference>
<dbReference type="GO" id="GO:0000160">
    <property type="term" value="P:phosphorelay signal transduction system"/>
    <property type="evidence" value="ECO:0007669"/>
    <property type="project" value="UniProtKB-KW"/>
</dbReference>
<name>A0A0P1FK90_THAGE</name>
<dbReference type="Proteomes" id="UP000051587">
    <property type="component" value="Unassembled WGS sequence"/>
</dbReference>
<dbReference type="Gene3D" id="3.40.50.300">
    <property type="entry name" value="P-loop containing nucleotide triphosphate hydrolases"/>
    <property type="match status" value="1"/>
</dbReference>
<dbReference type="PANTHER" id="PTHR32071">
    <property type="entry name" value="TRANSCRIPTIONAL REGULATORY PROTEIN"/>
    <property type="match status" value="1"/>
</dbReference>
<dbReference type="GO" id="GO:0006355">
    <property type="term" value="P:regulation of DNA-templated transcription"/>
    <property type="evidence" value="ECO:0007669"/>
    <property type="project" value="InterPro"/>
</dbReference>
<evidence type="ECO:0000256" key="6">
    <source>
        <dbReference type="ARBA" id="ARBA00023012"/>
    </source>
</evidence>
<dbReference type="RefSeq" id="WP_082644200.1">
    <property type="nucleotide sequence ID" value="NZ_CP051181.1"/>
</dbReference>
<dbReference type="PROSITE" id="PS00676">
    <property type="entry name" value="SIGMA54_INTERACT_2"/>
    <property type="match status" value="1"/>
</dbReference>
<comment type="subunit">
    <text evidence="2">Interacts with sigma-54.</text>
</comment>
<dbReference type="AlphaFoldDB" id="A0A0P1FK90"/>
<reference evidence="12 13" key="1">
    <citation type="submission" date="2015-09" db="EMBL/GenBank/DDBJ databases">
        <authorList>
            <consortium name="Swine Surveillance"/>
        </authorList>
    </citation>
    <scope>NUCLEOTIDE SEQUENCE [LARGE SCALE GENOMIC DNA]</scope>
    <source>
        <strain evidence="12 13">CECT 4357</strain>
    </source>
</reference>
<feature type="domain" description="Sigma-54 factor interaction" evidence="11">
    <location>
        <begin position="128"/>
        <end position="356"/>
    </location>
</feature>
<dbReference type="InterPro" id="IPR025943">
    <property type="entry name" value="Sigma_54_int_dom_ATP-bd_2"/>
</dbReference>
<dbReference type="SMART" id="SM00382">
    <property type="entry name" value="AAA"/>
    <property type="match status" value="1"/>
</dbReference>
<keyword evidence="7" id="KW-0805">Transcription regulation</keyword>
<dbReference type="PANTHER" id="PTHR32071:SF21">
    <property type="entry name" value="TRANSCRIPTIONAL REGULATORY PROTEIN FLGR"/>
    <property type="match status" value="1"/>
</dbReference>
<proteinExistence type="predicted"/>
<sequence length="391" mass="41333">MAKVFIIGQDFDDAGALADLLTRRRVDSIVIDGLGAPDTNPGKGNTLVCTAAAEQAAGGQSGLVTGARQLGITQLVIVAPGEDFSVEAELGGRMQRVTLPLRGEAQPPLYTPSLLALSDLIATPHGGMVAAAASTSALIDLAARVAQSDVTVFINGPTGSGKEVLSRLIHDRSPRAGKPFVAVNCAAIPENMLEAMLFGHEKGAFTGASTANRGIFRAADGGTLLLDEISEMPLGLQAKLLRVLQEKKVTPLGSQKEESVNIRVIATSNRDMLTEMQAGNFREDLYYRLNVFPLATEALAVRPDDIPALAVAMIRRHVGETAPLPLLSDDAMAVLRDYQWPGNVRELENVVQRALVLRTGNKVCVNDIMLTTQTAILPGMIPTAAMAARAA</sequence>
<comment type="function">
    <text evidence="1">Required for activation of most nif operons, which are directly involved in nitrogen fixation.</text>
</comment>
<evidence type="ECO:0000256" key="3">
    <source>
        <dbReference type="ARBA" id="ARBA00015308"/>
    </source>
</evidence>
<keyword evidence="6" id="KW-0902">Two-component regulatory system</keyword>
<dbReference type="InterPro" id="IPR003593">
    <property type="entry name" value="AAA+_ATPase"/>
</dbReference>
<evidence type="ECO:0000256" key="9">
    <source>
        <dbReference type="ARBA" id="ARBA00023159"/>
    </source>
</evidence>
<dbReference type="GO" id="GO:0003677">
    <property type="term" value="F:DNA binding"/>
    <property type="evidence" value="ECO:0007669"/>
    <property type="project" value="UniProtKB-KW"/>
</dbReference>
<keyword evidence="10" id="KW-0804">Transcription</keyword>
<evidence type="ECO:0000256" key="4">
    <source>
        <dbReference type="ARBA" id="ARBA00022741"/>
    </source>
</evidence>
<dbReference type="Gene3D" id="1.10.8.60">
    <property type="match status" value="1"/>
</dbReference>
<organism evidence="12 13">
    <name type="scientific">Thalassovita gelatinovora</name>
    <name type="common">Thalassobius gelatinovorus</name>
    <dbReference type="NCBI Taxonomy" id="53501"/>
    <lineage>
        <taxon>Bacteria</taxon>
        <taxon>Pseudomonadati</taxon>
        <taxon>Pseudomonadota</taxon>
        <taxon>Alphaproteobacteria</taxon>
        <taxon>Rhodobacterales</taxon>
        <taxon>Roseobacteraceae</taxon>
        <taxon>Thalassovita</taxon>
    </lineage>
</organism>
<dbReference type="InterPro" id="IPR002078">
    <property type="entry name" value="Sigma_54_int"/>
</dbReference>
<keyword evidence="8" id="KW-0238">DNA-binding</keyword>
<keyword evidence="4" id="KW-0547">Nucleotide-binding</keyword>
<evidence type="ECO:0000256" key="7">
    <source>
        <dbReference type="ARBA" id="ARBA00023015"/>
    </source>
</evidence>
<evidence type="ECO:0000256" key="10">
    <source>
        <dbReference type="ARBA" id="ARBA00023163"/>
    </source>
</evidence>
<dbReference type="SUPFAM" id="SSF52540">
    <property type="entry name" value="P-loop containing nucleoside triphosphate hydrolases"/>
    <property type="match status" value="1"/>
</dbReference>
<dbReference type="CDD" id="cd00009">
    <property type="entry name" value="AAA"/>
    <property type="match status" value="1"/>
</dbReference>
<evidence type="ECO:0000313" key="12">
    <source>
        <dbReference type="EMBL" id="CUH68499.1"/>
    </source>
</evidence>
<evidence type="ECO:0000259" key="11">
    <source>
        <dbReference type="PROSITE" id="PS50045"/>
    </source>
</evidence>
<evidence type="ECO:0000256" key="2">
    <source>
        <dbReference type="ARBA" id="ARBA00011135"/>
    </source>
</evidence>
<dbReference type="OrthoDB" id="9805953at2"/>
<dbReference type="EMBL" id="CYSA01000028">
    <property type="protein sequence ID" value="CUH68499.1"/>
    <property type="molecule type" value="Genomic_DNA"/>
</dbReference>
<evidence type="ECO:0000256" key="8">
    <source>
        <dbReference type="ARBA" id="ARBA00023125"/>
    </source>
</evidence>
<dbReference type="InterPro" id="IPR058031">
    <property type="entry name" value="AAA_lid_NorR"/>
</dbReference>
<protein>
    <recommendedName>
        <fullName evidence="3">Nif-specific regulatory protein</fullName>
    </recommendedName>
</protein>
<evidence type="ECO:0000256" key="5">
    <source>
        <dbReference type="ARBA" id="ARBA00022840"/>
    </source>
</evidence>
<keyword evidence="9" id="KW-0010">Activator</keyword>
<accession>A0A0P1FK90</accession>
<dbReference type="FunFam" id="3.40.50.300:FF:000006">
    <property type="entry name" value="DNA-binding transcriptional regulator NtrC"/>
    <property type="match status" value="1"/>
</dbReference>
<dbReference type="Pfam" id="PF00158">
    <property type="entry name" value="Sigma54_activat"/>
    <property type="match status" value="1"/>
</dbReference>
<keyword evidence="13" id="KW-1185">Reference proteome</keyword>